<name>A0AAP4U0I4_9GAMM</name>
<gene>
    <name evidence="4" type="ORF">Q4535_16530</name>
</gene>
<dbReference type="Gene3D" id="3.40.190.10">
    <property type="entry name" value="Periplasmic binding protein-like II"/>
    <property type="match status" value="2"/>
</dbReference>
<dbReference type="EMBL" id="JAUORK010000031">
    <property type="protein sequence ID" value="MDO6673712.1"/>
    <property type="molecule type" value="Genomic_DNA"/>
</dbReference>
<evidence type="ECO:0000256" key="3">
    <source>
        <dbReference type="SAM" id="SignalP"/>
    </source>
</evidence>
<protein>
    <submittedName>
        <fullName evidence="4">Selenate ABC transporter substrate-binding protein</fullName>
    </submittedName>
</protein>
<proteinExistence type="inferred from homology"/>
<dbReference type="RefSeq" id="WP_303595436.1">
    <property type="nucleotide sequence ID" value="NZ_JAUORK010000031.1"/>
</dbReference>
<evidence type="ECO:0000313" key="4">
    <source>
        <dbReference type="EMBL" id="MDO6673712.1"/>
    </source>
</evidence>
<evidence type="ECO:0000313" key="5">
    <source>
        <dbReference type="Proteomes" id="UP001170481"/>
    </source>
</evidence>
<reference evidence="4" key="1">
    <citation type="submission" date="2023-07" db="EMBL/GenBank/DDBJ databases">
        <title>Genome content predicts the carbon catabolic preferences of heterotrophic bacteria.</title>
        <authorList>
            <person name="Gralka M."/>
        </authorList>
    </citation>
    <scope>NUCLEOTIDE SEQUENCE</scope>
    <source>
        <strain evidence="4">C2R13</strain>
    </source>
</reference>
<dbReference type="GO" id="GO:0043190">
    <property type="term" value="C:ATP-binding cassette (ABC) transporter complex"/>
    <property type="evidence" value="ECO:0007669"/>
    <property type="project" value="InterPro"/>
</dbReference>
<evidence type="ECO:0000256" key="2">
    <source>
        <dbReference type="ARBA" id="ARBA00022729"/>
    </source>
</evidence>
<dbReference type="PANTHER" id="PTHR35841">
    <property type="entry name" value="PHOSPHONATES-BINDING PERIPLASMIC PROTEIN"/>
    <property type="match status" value="1"/>
</dbReference>
<evidence type="ECO:0000256" key="1">
    <source>
        <dbReference type="ARBA" id="ARBA00007162"/>
    </source>
</evidence>
<organism evidence="4 5">
    <name type="scientific">Cobetia amphilecti</name>
    <dbReference type="NCBI Taxonomy" id="1055104"/>
    <lineage>
        <taxon>Bacteria</taxon>
        <taxon>Pseudomonadati</taxon>
        <taxon>Pseudomonadota</taxon>
        <taxon>Gammaproteobacteria</taxon>
        <taxon>Oceanospirillales</taxon>
        <taxon>Halomonadaceae</taxon>
        <taxon>Cobetia</taxon>
    </lineage>
</organism>
<sequence length="293" mass="32034">MRWLATAALTLISALPVTMSLAQADTFKFTAIPDEDESRLVERFDKVAVYLEEKLGVDVEYVPVKSYSAAVSAFRNDQIQMAWFGGLTGVQARQMVPGSVAIAQGVEDAAFRSYFIARRDLKLAGDAAEPLDALPDSLEGHSFTFGAKTSTSGRLMPEYYLREQFQQAPDALFSRVGFSGDHSRTIALVAAGTYDVGAVNFAVWEAAVKDGKVDPSKVQVLWQTPAYPDYQWTIRGDADSHFGADFTAHVTTALLDMKDPDLLESFPRSGFIPASNDDYAPIKTVGEQLGLLR</sequence>
<comment type="similarity">
    <text evidence="1">Belongs to the phosphate/phosphite/phosphonate binding protein family.</text>
</comment>
<dbReference type="Pfam" id="PF12974">
    <property type="entry name" value="Phosphonate-bd"/>
    <property type="match status" value="1"/>
</dbReference>
<dbReference type="GO" id="GO:0055085">
    <property type="term" value="P:transmembrane transport"/>
    <property type="evidence" value="ECO:0007669"/>
    <property type="project" value="InterPro"/>
</dbReference>
<feature type="chain" id="PRO_5042993362" evidence="3">
    <location>
        <begin position="25"/>
        <end position="293"/>
    </location>
</feature>
<dbReference type="InterPro" id="IPR030836">
    <property type="entry name" value="ABC_peri_PhnD-like"/>
</dbReference>
<accession>A0AAP4U0I4</accession>
<feature type="signal peptide" evidence="3">
    <location>
        <begin position="1"/>
        <end position="24"/>
    </location>
</feature>
<dbReference type="CDD" id="cd13572">
    <property type="entry name" value="PBP2_PnhD_2"/>
    <property type="match status" value="1"/>
</dbReference>
<dbReference type="PANTHER" id="PTHR35841:SF1">
    <property type="entry name" value="PHOSPHONATES-BINDING PERIPLASMIC PROTEIN"/>
    <property type="match status" value="1"/>
</dbReference>
<comment type="caution">
    <text evidence="4">The sequence shown here is derived from an EMBL/GenBank/DDBJ whole genome shotgun (WGS) entry which is preliminary data.</text>
</comment>
<dbReference type="Proteomes" id="UP001170481">
    <property type="component" value="Unassembled WGS sequence"/>
</dbReference>
<dbReference type="NCBIfam" id="TIGR04553">
    <property type="entry name" value="ABC_peri_selen"/>
    <property type="match status" value="1"/>
</dbReference>
<keyword evidence="2 3" id="KW-0732">Signal</keyword>
<dbReference type="AlphaFoldDB" id="A0AAP4U0I4"/>
<dbReference type="SUPFAM" id="SSF53850">
    <property type="entry name" value="Periplasmic binding protein-like II"/>
    <property type="match status" value="1"/>
</dbReference>
<dbReference type="NCBIfam" id="TIGR01098">
    <property type="entry name" value="3A0109s03R"/>
    <property type="match status" value="1"/>
</dbReference>
<dbReference type="InterPro" id="IPR005770">
    <property type="entry name" value="PhnD"/>
</dbReference>